<dbReference type="GO" id="GO:0004674">
    <property type="term" value="F:protein serine/threonine kinase activity"/>
    <property type="evidence" value="ECO:0007669"/>
    <property type="project" value="TreeGrafter"/>
</dbReference>
<keyword evidence="4" id="KW-0808">Transferase</keyword>
<dbReference type="Pfam" id="PF00069">
    <property type="entry name" value="Pkinase"/>
    <property type="match status" value="1"/>
</dbReference>
<keyword evidence="1" id="KW-0547">Nucleotide-binding</keyword>
<evidence type="ECO:0000313" key="4">
    <source>
        <dbReference type="EMBL" id="GET04730.1"/>
    </source>
</evidence>
<dbReference type="OrthoDB" id="2346201at2759"/>
<dbReference type="PANTHER" id="PTHR44329">
    <property type="entry name" value="SERINE/THREONINE-PROTEIN KINASE TNNI3K-RELATED"/>
    <property type="match status" value="1"/>
</dbReference>
<protein>
    <submittedName>
        <fullName evidence="4">Kinase-like domain-containing protein</fullName>
    </submittedName>
</protein>
<dbReference type="SMART" id="SM00220">
    <property type="entry name" value="S_TKc"/>
    <property type="match status" value="1"/>
</dbReference>
<evidence type="ECO:0000313" key="5">
    <source>
        <dbReference type="Proteomes" id="UP000615446"/>
    </source>
</evidence>
<evidence type="ECO:0000256" key="1">
    <source>
        <dbReference type="ARBA" id="ARBA00022741"/>
    </source>
</evidence>
<keyword evidence="4" id="KW-0418">Kinase</keyword>
<dbReference type="InterPro" id="IPR011009">
    <property type="entry name" value="Kinase-like_dom_sf"/>
</dbReference>
<evidence type="ECO:0000259" key="3">
    <source>
        <dbReference type="PROSITE" id="PS50011"/>
    </source>
</evidence>
<dbReference type="AlphaFoldDB" id="A0A8H3ML04"/>
<dbReference type="PANTHER" id="PTHR44329:SF298">
    <property type="entry name" value="MIXED LINEAGE KINASE DOMAIN-LIKE PROTEIN"/>
    <property type="match status" value="1"/>
</dbReference>
<proteinExistence type="predicted"/>
<gene>
    <name evidence="4" type="ORF">RCL2_003102900</name>
</gene>
<name>A0A8H3ML04_9GLOM</name>
<dbReference type="GO" id="GO:0005524">
    <property type="term" value="F:ATP binding"/>
    <property type="evidence" value="ECO:0007669"/>
    <property type="project" value="UniProtKB-KW"/>
</dbReference>
<comment type="caution">
    <text evidence="4">The sequence shown here is derived from an EMBL/GenBank/DDBJ whole genome shotgun (WGS) entry which is preliminary data.</text>
</comment>
<dbReference type="SUPFAM" id="SSF56112">
    <property type="entry name" value="Protein kinase-like (PK-like)"/>
    <property type="match status" value="1"/>
</dbReference>
<feature type="domain" description="Protein kinase" evidence="3">
    <location>
        <begin position="664"/>
        <end position="956"/>
    </location>
</feature>
<keyword evidence="2" id="KW-0067">ATP-binding</keyword>
<dbReference type="InterPro" id="IPR000719">
    <property type="entry name" value="Prot_kinase_dom"/>
</dbReference>
<accession>A0A8H3ML04</accession>
<dbReference type="Gene3D" id="1.10.510.10">
    <property type="entry name" value="Transferase(Phosphotransferase) domain 1"/>
    <property type="match status" value="1"/>
</dbReference>
<organism evidence="4 5">
    <name type="scientific">Rhizophagus clarus</name>
    <dbReference type="NCBI Taxonomy" id="94130"/>
    <lineage>
        <taxon>Eukaryota</taxon>
        <taxon>Fungi</taxon>
        <taxon>Fungi incertae sedis</taxon>
        <taxon>Mucoromycota</taxon>
        <taxon>Glomeromycotina</taxon>
        <taxon>Glomeromycetes</taxon>
        <taxon>Glomerales</taxon>
        <taxon>Glomeraceae</taxon>
        <taxon>Rhizophagus</taxon>
    </lineage>
</organism>
<dbReference type="InterPro" id="IPR051681">
    <property type="entry name" value="Ser/Thr_Kinases-Pseudokinases"/>
</dbReference>
<dbReference type="Proteomes" id="UP000615446">
    <property type="component" value="Unassembled WGS sequence"/>
</dbReference>
<sequence length="1025" mass="121701">MENLKENSGNLTGRSETIDNFIIEIRLNGNRSFKWIPYNQLNEIEKIGNNFFATWKDENYCTILVNLKYLFNSQNITTNELHNEVMKYSICKEYDIPKVYGTSQDPDTNDYILVLQERYCKQCGEVYTYVTDRWCKPCQIQNLKGNFRNWTSGNEKIDDIIREMQIKINNPSDGIFEWITYDQFSNIKEMDNTIYSALWKDGPLYYYCGRLQYTEVTLKLCNSQNIIDDICNKVKIFESRIYGISQNPDTREYFVVLQNYITLFPHFNRRCCVKCVEKYTEIKNRWCKTCQIKNFKENFRNWASGNETIDELIQEMQLKIDSSKDIIFEWIPYNQFSNVKNIENNYAIATWNNGPLYYSFVKKRYTRNNSDKIVSLEYLLNSHELRNNKEEIKHYLNSLKKEFKVYGFSQNPDTGDYMLVIHAKWNNGPLCWSEIKYKRDTNRMVNLKYLHNSQYITIEFLRNEVQQYIISFKENKKFLKIYGISRYPYTKDYVLVLQDGYCEECGEKYTAEIECKWCKQCQINQLEEILINRTSENEKIDEFIQKMQLKIDNPKDTIFEWISYNQFVNIKKVGIEIYSALWGDGPLIYNSNEKKWTREQNKEFTLKYLYNSQNMIDEFLNKVEVYGEIFKIYGISQDPDTKDYIMVLQKTYDERYCEKCIEKYTEMKYKCVVENGLLIYDSNEKKWTRVPDKKVTLKLYNSQNMVNDFLNKVRVYNNIFKIYGITQNPDSKDYVMVFENSYKEYAKNYCETCIEEYADKKYKWCKPCHIDNLRKHFTNWSKGGFSTVYSANWKNGPLHYDKEWKRGSLKNVALKCLYKTQNMTDEFIKEVKAYSMNKCGNMGLCGEIGNIDKSKIYGVMSYVAPEVLRGKPYTKAADIYSFGMIMYFAATGRQPIGDCAHDKSLALDICDHGIRPEINEPEAPKCYIELMKRCWDPNPKNRPDAFEIENIIYSYNFNLNGEIEKQFKEAEEYRKANISSIKIIQSNTHPQAINISRLLNPFTKDLPKYDNDDNPSECLDCAITD</sequence>
<evidence type="ECO:0000256" key="2">
    <source>
        <dbReference type="ARBA" id="ARBA00022840"/>
    </source>
</evidence>
<reference evidence="4" key="1">
    <citation type="submission" date="2019-10" db="EMBL/GenBank/DDBJ databases">
        <title>Conservation and host-specific expression of non-tandemly repeated heterogenous ribosome RNA gene in arbuscular mycorrhizal fungi.</title>
        <authorList>
            <person name="Maeda T."/>
            <person name="Kobayashi Y."/>
            <person name="Nakagawa T."/>
            <person name="Ezawa T."/>
            <person name="Yamaguchi K."/>
            <person name="Bino T."/>
            <person name="Nishimoto Y."/>
            <person name="Shigenobu S."/>
            <person name="Kawaguchi M."/>
        </authorList>
    </citation>
    <scope>NUCLEOTIDE SEQUENCE</scope>
    <source>
        <strain evidence="4">HR1</strain>
    </source>
</reference>
<dbReference type="PROSITE" id="PS50011">
    <property type="entry name" value="PROTEIN_KINASE_DOM"/>
    <property type="match status" value="1"/>
</dbReference>
<dbReference type="EMBL" id="BLAL01000356">
    <property type="protein sequence ID" value="GET04730.1"/>
    <property type="molecule type" value="Genomic_DNA"/>
</dbReference>